<feature type="domain" description="Retrovirus-related Pol polyprotein from transposon TNT 1-94-like beta-barrel" evidence="2">
    <location>
        <begin position="364"/>
        <end position="441"/>
    </location>
</feature>
<gene>
    <name evidence="3" type="ORF">OSB04_028940</name>
</gene>
<evidence type="ECO:0000259" key="2">
    <source>
        <dbReference type="Pfam" id="PF22936"/>
    </source>
</evidence>
<comment type="caution">
    <text evidence="3">The sequence shown here is derived from an EMBL/GenBank/DDBJ whole genome shotgun (WGS) entry which is preliminary data.</text>
</comment>
<evidence type="ECO:0000256" key="1">
    <source>
        <dbReference type="SAM" id="MobiDB-lite"/>
    </source>
</evidence>
<feature type="region of interest" description="Disordered" evidence="1">
    <location>
        <begin position="279"/>
        <end position="311"/>
    </location>
</feature>
<protein>
    <recommendedName>
        <fullName evidence="2">Retrovirus-related Pol polyprotein from transposon TNT 1-94-like beta-barrel domain-containing protein</fullName>
    </recommendedName>
</protein>
<keyword evidence="4" id="KW-1185">Reference proteome</keyword>
<dbReference type="AlphaFoldDB" id="A0AA38W9T4"/>
<proteinExistence type="predicted"/>
<accession>A0AA38W9T4</accession>
<organism evidence="3 4">
    <name type="scientific">Centaurea solstitialis</name>
    <name type="common">yellow star-thistle</name>
    <dbReference type="NCBI Taxonomy" id="347529"/>
    <lineage>
        <taxon>Eukaryota</taxon>
        <taxon>Viridiplantae</taxon>
        <taxon>Streptophyta</taxon>
        <taxon>Embryophyta</taxon>
        <taxon>Tracheophyta</taxon>
        <taxon>Spermatophyta</taxon>
        <taxon>Magnoliopsida</taxon>
        <taxon>eudicotyledons</taxon>
        <taxon>Gunneridae</taxon>
        <taxon>Pentapetalae</taxon>
        <taxon>asterids</taxon>
        <taxon>campanulids</taxon>
        <taxon>Asterales</taxon>
        <taxon>Asteraceae</taxon>
        <taxon>Carduoideae</taxon>
        <taxon>Cardueae</taxon>
        <taxon>Centaureinae</taxon>
        <taxon>Centaurea</taxon>
    </lineage>
</organism>
<evidence type="ECO:0000313" key="3">
    <source>
        <dbReference type="EMBL" id="KAJ9542434.1"/>
    </source>
</evidence>
<reference evidence="3" key="1">
    <citation type="submission" date="2023-03" db="EMBL/GenBank/DDBJ databases">
        <title>Chromosome-scale reference genome and RAD-based genetic map of yellow starthistle (Centaurea solstitialis) reveal putative structural variation and QTLs associated with invader traits.</title>
        <authorList>
            <person name="Reatini B."/>
            <person name="Cang F.A."/>
            <person name="Jiang Q."/>
            <person name="Mckibben M.T.W."/>
            <person name="Barker M.S."/>
            <person name="Rieseberg L.H."/>
            <person name="Dlugosch K.M."/>
        </authorList>
    </citation>
    <scope>NUCLEOTIDE SEQUENCE</scope>
    <source>
        <strain evidence="3">CAN-66</strain>
        <tissue evidence="3">Leaf</tissue>
    </source>
</reference>
<dbReference type="Pfam" id="PF22936">
    <property type="entry name" value="Pol_BBD"/>
    <property type="match status" value="1"/>
</dbReference>
<feature type="compositionally biased region" description="Basic and acidic residues" evidence="1">
    <location>
        <begin position="1"/>
        <end position="18"/>
    </location>
</feature>
<name>A0AA38W9T4_9ASTR</name>
<dbReference type="InterPro" id="IPR054722">
    <property type="entry name" value="PolX-like_BBD"/>
</dbReference>
<feature type="region of interest" description="Disordered" evidence="1">
    <location>
        <begin position="1"/>
        <end position="34"/>
    </location>
</feature>
<dbReference type="Proteomes" id="UP001172457">
    <property type="component" value="Chromosome 7"/>
</dbReference>
<dbReference type="EMBL" id="JARYMX010000007">
    <property type="protein sequence ID" value="KAJ9542434.1"/>
    <property type="molecule type" value="Genomic_DNA"/>
</dbReference>
<feature type="compositionally biased region" description="Low complexity" evidence="1">
    <location>
        <begin position="279"/>
        <end position="289"/>
    </location>
</feature>
<sequence>MVEILPGKEEQSLEKTVEEIDPVVAEPPPPKAVPIEPLNEANLVVTETELSEPDLAPIPKVTESEPTKEILEPSKSLKVMTVNIKEEVSIAPKVLDQTTPTPMKAINSFHSFELDEVSLVWRRSQLYPLELEVNPGSSSFQVGVTDTDQFPSVFKIFRKFRKKRKRVRKKRRSRRNFAMRGPISRHEPIADNKFYLLFYLRFTLLNVLSFGFDACRSVPRFPPRHFSAVSDPLSRHYPPPSARLNQHQPLPISWLGLKATSCSFMLFMAVLHHQWHSRLTPTGSPSPSRGRGGRFSHAPNNVSGRGGWGRGHRPPHCQLCRQDGHYANTRLRLASYATQAISSDNNLASPFLTQCHVSSSGLDWYVDSGATYHMTPSTQTVTNPSSTTGNNSVTFGNGNTLPITHKGHSFIYDNIKLNDILVVPNLTKSLLSISKLTKDNYIDALLSYHSFYIQDRQTKLGRCENGLYVLQTGHPALVASSSRPEACFEVWYSHLVHVHFDTIVNLQKLGYLFVSALLPKLGTCLPCHLAKS</sequence>
<evidence type="ECO:0000313" key="4">
    <source>
        <dbReference type="Proteomes" id="UP001172457"/>
    </source>
</evidence>